<organism evidence="5">
    <name type="scientific">Eubosmina coregoni</name>
    <dbReference type="NCBI Taxonomy" id="186181"/>
    <lineage>
        <taxon>Eukaryota</taxon>
        <taxon>Metazoa</taxon>
        <taxon>Ecdysozoa</taxon>
        <taxon>Arthropoda</taxon>
        <taxon>Crustacea</taxon>
        <taxon>Branchiopoda</taxon>
        <taxon>Diplostraca</taxon>
        <taxon>Cladocera</taxon>
        <taxon>Anomopoda</taxon>
        <taxon>Bosminidae</taxon>
        <taxon>Eubosmina</taxon>
    </lineage>
</organism>
<accession>A0A4Y7LSA9</accession>
<dbReference type="GO" id="GO:0006457">
    <property type="term" value="P:protein folding"/>
    <property type="evidence" value="ECO:0007669"/>
    <property type="project" value="InterPro"/>
</dbReference>
<evidence type="ECO:0000256" key="1">
    <source>
        <dbReference type="ARBA" id="ARBA00008045"/>
    </source>
</evidence>
<dbReference type="GO" id="GO:0005737">
    <property type="term" value="C:cytoplasm"/>
    <property type="evidence" value="ECO:0007669"/>
    <property type="project" value="TreeGrafter"/>
</dbReference>
<evidence type="ECO:0000256" key="3">
    <source>
        <dbReference type="ARBA" id="ARBA00023186"/>
    </source>
</evidence>
<protein>
    <recommendedName>
        <fullName evidence="4">Probable prefoldin subunit 6</fullName>
    </recommendedName>
</protein>
<comment type="similarity">
    <text evidence="1">Belongs to the prefoldin subunit beta family.</text>
</comment>
<dbReference type="EMBL" id="LR000600">
    <property type="protein sequence ID" value="SVE70219.1"/>
    <property type="molecule type" value="mRNA"/>
</dbReference>
<dbReference type="GO" id="GO:0016272">
    <property type="term" value="C:prefoldin complex"/>
    <property type="evidence" value="ECO:0007669"/>
    <property type="project" value="InterPro"/>
</dbReference>
<evidence type="ECO:0000313" key="5">
    <source>
        <dbReference type="EMBL" id="SVE70219.1"/>
    </source>
</evidence>
<sequence>MAEALQKKMQVEVEKYKAIQKEYQSVINSRQQLDSQLTENSGVKDELSLLESQANVYKLIGPVLVKQDLEEARQNVSKRIDYITGELKRLDKTIDDLDKKQDAQREVLGKMQQQLQQATVKAAMKQPA</sequence>
<keyword evidence="3" id="KW-0143">Chaperone</keyword>
<dbReference type="Gene3D" id="1.10.287.370">
    <property type="match status" value="1"/>
</dbReference>
<dbReference type="SUPFAM" id="SSF46579">
    <property type="entry name" value="Prefoldin"/>
    <property type="match status" value="1"/>
</dbReference>
<evidence type="ECO:0000256" key="2">
    <source>
        <dbReference type="ARBA" id="ARBA00011695"/>
    </source>
</evidence>
<dbReference type="Pfam" id="PF01920">
    <property type="entry name" value="Prefoldin_2"/>
    <property type="match status" value="1"/>
</dbReference>
<comment type="subunit">
    <text evidence="2">Heterohexamer of two PFD-alpha type and four PFD-beta type subunits.</text>
</comment>
<evidence type="ECO:0000256" key="4">
    <source>
        <dbReference type="ARBA" id="ARBA00072592"/>
    </source>
</evidence>
<dbReference type="CDD" id="cd23161">
    <property type="entry name" value="Prefoldin_6"/>
    <property type="match status" value="1"/>
</dbReference>
<reference evidence="5" key="1">
    <citation type="submission" date="2018-08" db="EMBL/GenBank/DDBJ databases">
        <authorList>
            <person name="Cornetti L."/>
        </authorList>
    </citation>
    <scope>NUCLEOTIDE SEQUENCE</scope>
    <source>
        <strain evidence="5">FI-BAL1-1</strain>
    </source>
</reference>
<gene>
    <name evidence="5" type="primary">EOG090X0MQF</name>
</gene>
<dbReference type="GO" id="GO:0051131">
    <property type="term" value="P:chaperone-mediated protein complex assembly"/>
    <property type="evidence" value="ECO:0007669"/>
    <property type="project" value="TreeGrafter"/>
</dbReference>
<dbReference type="AlphaFoldDB" id="A0A4Y7LSA9"/>
<dbReference type="FunFam" id="1.10.287.370:FF:000003">
    <property type="entry name" value="Prefoldin subunit 6"/>
    <property type="match status" value="1"/>
</dbReference>
<proteinExistence type="evidence at transcript level"/>
<dbReference type="GO" id="GO:0051087">
    <property type="term" value="F:protein-folding chaperone binding"/>
    <property type="evidence" value="ECO:0007669"/>
    <property type="project" value="TreeGrafter"/>
</dbReference>
<dbReference type="InterPro" id="IPR009053">
    <property type="entry name" value="Prefoldin"/>
</dbReference>
<dbReference type="PANTHER" id="PTHR21431">
    <property type="entry name" value="PREFOLDIN SUBUNIT 6"/>
    <property type="match status" value="1"/>
</dbReference>
<dbReference type="InterPro" id="IPR002777">
    <property type="entry name" value="PFD_beta-like"/>
</dbReference>
<dbReference type="PANTHER" id="PTHR21431:SF0">
    <property type="entry name" value="PREFOLDIN SUBUNIT 6"/>
    <property type="match status" value="1"/>
</dbReference>
<name>A0A4Y7LSA9_9CRUS</name>
<dbReference type="GO" id="GO:0051082">
    <property type="term" value="F:unfolded protein binding"/>
    <property type="evidence" value="ECO:0007669"/>
    <property type="project" value="InterPro"/>
</dbReference>